<name>A0A7T5RKV9_9BACT</name>
<dbReference type="EMBL" id="CP066690">
    <property type="protein sequence ID" value="QQG45585.1"/>
    <property type="molecule type" value="Genomic_DNA"/>
</dbReference>
<dbReference type="Gene3D" id="3.40.50.2020">
    <property type="match status" value="1"/>
</dbReference>
<dbReference type="InterPro" id="IPR000836">
    <property type="entry name" value="PRTase_dom"/>
</dbReference>
<reference evidence="3 4" key="1">
    <citation type="submission" date="2020-07" db="EMBL/GenBank/DDBJ databases">
        <title>Huge and variable diversity of episymbiotic CPR bacteria and DPANN archaea in groundwater ecosystems.</title>
        <authorList>
            <person name="He C.Y."/>
            <person name="Keren R."/>
            <person name="Whittaker M."/>
            <person name="Farag I.F."/>
            <person name="Doudna J."/>
            <person name="Cate J.H.D."/>
            <person name="Banfield J.F."/>
        </authorList>
    </citation>
    <scope>NUCLEOTIDE SEQUENCE [LARGE SCALE GENOMIC DNA]</scope>
    <source>
        <strain evidence="3">NC_groundwater_541_Ag_S-0.1um_46_50</strain>
    </source>
</reference>
<proteinExistence type="predicted"/>
<protein>
    <submittedName>
        <fullName evidence="3">Phosphoribosyltransferase</fullName>
    </submittedName>
</protein>
<evidence type="ECO:0000313" key="3">
    <source>
        <dbReference type="EMBL" id="QQG45585.1"/>
    </source>
</evidence>
<evidence type="ECO:0000313" key="4">
    <source>
        <dbReference type="Proteomes" id="UP000595618"/>
    </source>
</evidence>
<dbReference type="GO" id="GO:0016757">
    <property type="term" value="F:glycosyltransferase activity"/>
    <property type="evidence" value="ECO:0007669"/>
    <property type="project" value="UniProtKB-KW"/>
</dbReference>
<organism evidence="3 4">
    <name type="scientific">Candidatus Sungiibacteriota bacterium</name>
    <dbReference type="NCBI Taxonomy" id="2750080"/>
    <lineage>
        <taxon>Bacteria</taxon>
        <taxon>Candidatus Sungiibacteriota</taxon>
    </lineage>
</organism>
<sequence>MKPTINYSWKQFDSDVKKIAKLLRARKKVFNGVWGPIRGGLPLAVCLSHALGIPFLQKPNGKKTLIVDDIADTGKTLKKFADKNYFIVTLFYRRGSVFKPNIWLREKKDKWVKFPWEKK</sequence>
<dbReference type="CDD" id="cd06223">
    <property type="entry name" value="PRTases_typeI"/>
    <property type="match status" value="1"/>
</dbReference>
<dbReference type="PANTHER" id="PTHR43363">
    <property type="entry name" value="HYPOXANTHINE PHOSPHORIBOSYLTRANSFERASE"/>
    <property type="match status" value="1"/>
</dbReference>
<dbReference type="Proteomes" id="UP000595618">
    <property type="component" value="Chromosome"/>
</dbReference>
<evidence type="ECO:0000256" key="1">
    <source>
        <dbReference type="ARBA" id="ARBA00022676"/>
    </source>
</evidence>
<dbReference type="PANTHER" id="PTHR43363:SF1">
    <property type="entry name" value="HYPOXANTHINE-GUANINE PHOSPHORIBOSYLTRANSFERASE"/>
    <property type="match status" value="1"/>
</dbReference>
<dbReference type="AlphaFoldDB" id="A0A7T5RKV9"/>
<accession>A0A7T5RKV9</accession>
<evidence type="ECO:0000256" key="2">
    <source>
        <dbReference type="ARBA" id="ARBA00022679"/>
    </source>
</evidence>
<keyword evidence="2 3" id="KW-0808">Transferase</keyword>
<dbReference type="SUPFAM" id="SSF53271">
    <property type="entry name" value="PRTase-like"/>
    <property type="match status" value="1"/>
</dbReference>
<gene>
    <name evidence="3" type="ORF">HYW89_01515</name>
</gene>
<dbReference type="InterPro" id="IPR029057">
    <property type="entry name" value="PRTase-like"/>
</dbReference>
<keyword evidence="1 3" id="KW-0328">Glycosyltransferase</keyword>